<dbReference type="InterPro" id="IPR004201">
    <property type="entry name" value="Cdc48_dom2"/>
</dbReference>
<dbReference type="CDD" id="cd19519">
    <property type="entry name" value="RecA-like_CDC48_r1-like"/>
    <property type="match status" value="1"/>
</dbReference>
<dbReference type="Pfam" id="PF09773">
    <property type="entry name" value="Meckelin"/>
    <property type="match status" value="1"/>
</dbReference>
<dbReference type="SMART" id="SM01072">
    <property type="entry name" value="CDC48_2"/>
    <property type="match status" value="1"/>
</dbReference>
<keyword evidence="3" id="KW-0067">ATP-binding</keyword>
<sequence length="1569" mass="174619">MRCIVKPIIMICCLSTASIAYIQKQCEPEAYYDPGLLGCQSCPANSSMITSLDGFGCRCDEHSVPVNPAKCKPCNATELVSADRSMCVPRRCQNVSGRFVCRKCPSDYISVTQNFDGSPMKEVQCVKCARGYKADNNVCVKCEGCACSKNEVVIRGICVPKTFLNTRPKYEKTVLHPLVLLDVIKYEYLCTQKDYRACRTLANICVKNFYLNDLAGPCRLWLQTKLPIIKGLPALIIESSDEKQSWNTDLSSGKNEIKIAVAVYTKSGGLKFLSDKNVISPCHLPVKFKIGDDISFDCSINITDLTSSSFNETLAPFISFEDNFEALPVSLKKPDGQYVQKQTWPSYKFRRYFLVHKELSAVSNISNVIYLRTLYIRLRIEKVKHATGGLRLEITTETEYANAMTSSATSSLKIEHHMPDAGIFRGLEIWGFVLGTLTSLYALVQWRGVVRRGASYASVVPLVSAALADTLYFSALISTIHALAAEAGTLPLVLPLSKREESIIKMLIYSSVSLKAIKVVWVNWKQCRSDIFFLDWSLYNSPWRDEAVVYKSEYWKTSCLVREWSLMQTKRRAPLGYTVTITLLVLYVLKPWKSSLPKSDGYKWAVTAIAWWSSYSIVFLLKWALNKVAGSDAEVLPKSCTALDVSVLVFEEEYYAHYVHGRNDESKEIRTLAGPLAICRIVCSPQLRAVYKQLSTVTPGLGVGETKQIVLSKFLAAFIERALDGMSWVASERTFLEKLLGIELSTRETGSTSTLLYDDSNTPSCFAVTCPDDLSTAILRRKDRPNRLIVEEAVSDDNSVVALSQAKMEQLQLFRGDTVLLKGKRRKETVCIVLSDDNCPDEKIRMNRVVRNNLRVRLSDVVSIAPCPSVKYGKRVHILPIDDSVEGLTGNLFEVYLKPYFMEAYRPIHRDDTFMVRGGMRAVEFKVVETDPSPFCIVAPDTVIHCDGEPIKREEEEEALNAVGYDDIGGCRKQLAQIKEMVELPLRHPSLFKAIGVKPPRGILMYGPPGTGKTLIARAVANETGAFFFLINGPEIMSKLAGESESNLRKAFEEADKNSPAIIFIDELDAIAPKREKTHGEVERRIVSQLLTLMDGMKKSSHVIVMAATNRPNSIDPALRRFGRFDREIDIGIPDATGRLEILRIHTKNMKLGDDVDLEQIAAESHGHVGADLASLCSEAALQQIREKMDLIDLEDDQIDAEVLNSLAVSMDNFRYAMTKSSPSALRETVVEVPNVTWTDIGGLEGVKRELQELVQYPVEHPDKFLKFGMQPSRGVLFYGPPGCGKTLLAKAIANECQANFISVKGPELLTMWFGESEANVRDIFDKARSASPCVLFFDELDSIAKSRGGSVSDAGGAADRVINQILTEMDGMGAKKNVFIIGATNRPDIIDPAILRPGRLDQLIYIPLPDEKSREAILRANLRKSPIAKDVDLSYIAKVTQGFSGADLTEICQRACKLAIRQAIEAEIHRERTRQQQAAAAVMDMDEEDPVPEISRAHFEEAMKFARRSVSDNDIRKYEMFAQTLQQSRGFGTNFRFPTNAGATGGTGTSAGDQPTFQEEGGDDDLYS</sequence>
<dbReference type="NCBIfam" id="TIGR01243">
    <property type="entry name" value="CDC48"/>
    <property type="match status" value="1"/>
</dbReference>
<dbReference type="EC" id="3.6.4.6" evidence="1"/>
<dbReference type="GO" id="GO:0005524">
    <property type="term" value="F:ATP binding"/>
    <property type="evidence" value="ECO:0007669"/>
    <property type="project" value="UniProtKB-KW"/>
</dbReference>
<accession>A0A6J2J848</accession>
<dbReference type="Pfam" id="PF02933">
    <property type="entry name" value="CDC48_2"/>
    <property type="match status" value="1"/>
</dbReference>
<dbReference type="KEGG" id="bman:114239348"/>
<organism evidence="10 11">
    <name type="scientific">Bombyx mandarina</name>
    <name type="common">Wild silk moth</name>
    <name type="synonym">Wild silkworm</name>
    <dbReference type="NCBI Taxonomy" id="7092"/>
    <lineage>
        <taxon>Eukaryota</taxon>
        <taxon>Metazoa</taxon>
        <taxon>Ecdysozoa</taxon>
        <taxon>Arthropoda</taxon>
        <taxon>Hexapoda</taxon>
        <taxon>Insecta</taxon>
        <taxon>Pterygota</taxon>
        <taxon>Neoptera</taxon>
        <taxon>Endopterygota</taxon>
        <taxon>Lepidoptera</taxon>
        <taxon>Glossata</taxon>
        <taxon>Ditrysia</taxon>
        <taxon>Bombycoidea</taxon>
        <taxon>Bombycidae</taxon>
        <taxon>Bombycinae</taxon>
        <taxon>Bombyx</taxon>
    </lineage>
</organism>
<dbReference type="GO" id="GO:0016887">
    <property type="term" value="F:ATP hydrolysis activity"/>
    <property type="evidence" value="ECO:0007669"/>
    <property type="project" value="InterPro"/>
</dbReference>
<dbReference type="GO" id="GO:0097352">
    <property type="term" value="P:autophagosome maturation"/>
    <property type="evidence" value="ECO:0007669"/>
    <property type="project" value="TreeGrafter"/>
</dbReference>
<dbReference type="SMART" id="SM00382">
    <property type="entry name" value="AAA"/>
    <property type="match status" value="2"/>
</dbReference>
<gene>
    <name evidence="11" type="primary">LOC114239348</name>
</gene>
<dbReference type="Proteomes" id="UP000504629">
    <property type="component" value="Unplaced"/>
</dbReference>
<feature type="region of interest" description="Disordered" evidence="5">
    <location>
        <begin position="1538"/>
        <end position="1569"/>
    </location>
</feature>
<dbReference type="Pfam" id="PF17862">
    <property type="entry name" value="AAA_lid_3"/>
    <property type="match status" value="2"/>
</dbReference>
<dbReference type="FunFam" id="3.40.50.300:FF:000048">
    <property type="entry name" value="Transitional endoplasmic reticulum ATPase"/>
    <property type="match status" value="1"/>
</dbReference>
<dbReference type="SUPFAM" id="SSF52540">
    <property type="entry name" value="P-loop containing nucleoside triphosphate hydrolases"/>
    <property type="match status" value="2"/>
</dbReference>
<dbReference type="PROSITE" id="PS00674">
    <property type="entry name" value="AAA"/>
    <property type="match status" value="2"/>
</dbReference>
<dbReference type="InterPro" id="IPR029067">
    <property type="entry name" value="CDC48_domain_2-like_sf"/>
</dbReference>
<dbReference type="SUPFAM" id="SSF57184">
    <property type="entry name" value="Growth factor receptor domain"/>
    <property type="match status" value="1"/>
</dbReference>
<dbReference type="GO" id="GO:0051228">
    <property type="term" value="P:mitotic spindle disassembly"/>
    <property type="evidence" value="ECO:0007669"/>
    <property type="project" value="TreeGrafter"/>
</dbReference>
<dbReference type="GO" id="GO:0060271">
    <property type="term" value="P:cilium assembly"/>
    <property type="evidence" value="ECO:0007669"/>
    <property type="project" value="InterPro"/>
</dbReference>
<dbReference type="GO" id="GO:0005634">
    <property type="term" value="C:nucleus"/>
    <property type="evidence" value="ECO:0007669"/>
    <property type="project" value="TreeGrafter"/>
</dbReference>
<dbReference type="InterPro" id="IPR003338">
    <property type="entry name" value="CDC4_N-term_subdom"/>
</dbReference>
<dbReference type="SUPFAM" id="SSF50692">
    <property type="entry name" value="ADC-like"/>
    <property type="match status" value="1"/>
</dbReference>
<keyword evidence="2" id="KW-0547">Nucleotide-binding</keyword>
<dbReference type="FunFam" id="1.10.8.60:FF:000004">
    <property type="entry name" value="Cell division control 48"/>
    <property type="match status" value="1"/>
</dbReference>
<dbReference type="GO" id="GO:0036038">
    <property type="term" value="C:MKS complex"/>
    <property type="evidence" value="ECO:0007669"/>
    <property type="project" value="InterPro"/>
</dbReference>
<dbReference type="InterPro" id="IPR003959">
    <property type="entry name" value="ATPase_AAA_core"/>
</dbReference>
<dbReference type="FunFam" id="2.40.40.20:FF:000003">
    <property type="entry name" value="Transitional endoplasmic reticulum ATPase"/>
    <property type="match status" value="1"/>
</dbReference>
<evidence type="ECO:0000259" key="8">
    <source>
        <dbReference type="SMART" id="SM01072"/>
    </source>
</evidence>
<dbReference type="InterPro" id="IPR027417">
    <property type="entry name" value="P-loop_NTPase"/>
</dbReference>
<keyword evidence="6" id="KW-0732">Signal</keyword>
<keyword evidence="10" id="KW-1185">Reference proteome</keyword>
<feature type="domain" description="CDC48 N-terminal subdomain" evidence="9">
    <location>
        <begin position="787"/>
        <end position="870"/>
    </location>
</feature>
<protein>
    <recommendedName>
        <fullName evidence="1">vesicle-fusing ATPase</fullName>
        <ecNumber evidence="1">3.6.4.6</ecNumber>
    </recommendedName>
</protein>
<evidence type="ECO:0000256" key="2">
    <source>
        <dbReference type="ARBA" id="ARBA00022741"/>
    </source>
</evidence>
<dbReference type="Gene3D" id="3.40.50.300">
    <property type="entry name" value="P-loop containing nucleotide triphosphate hydrolases"/>
    <property type="match status" value="2"/>
</dbReference>
<evidence type="ECO:0000256" key="5">
    <source>
        <dbReference type="SAM" id="MobiDB-lite"/>
    </source>
</evidence>
<dbReference type="InterPro" id="IPR050168">
    <property type="entry name" value="AAA_ATPase_domain"/>
</dbReference>
<dbReference type="GO" id="GO:0060341">
    <property type="term" value="P:regulation of cellular localization"/>
    <property type="evidence" value="ECO:0007669"/>
    <property type="project" value="UniProtKB-ARBA"/>
</dbReference>
<evidence type="ECO:0000259" key="7">
    <source>
        <dbReference type="SMART" id="SM00382"/>
    </source>
</evidence>
<evidence type="ECO:0000256" key="3">
    <source>
        <dbReference type="ARBA" id="ARBA00022840"/>
    </source>
</evidence>
<dbReference type="InterPro" id="IPR009010">
    <property type="entry name" value="Asp_de-COase-like_dom_sf"/>
</dbReference>
<dbReference type="GO" id="GO:0034098">
    <property type="term" value="C:VCP-NPL4-UFD1 AAA ATPase complex"/>
    <property type="evidence" value="ECO:0007669"/>
    <property type="project" value="TreeGrafter"/>
</dbReference>
<evidence type="ECO:0000259" key="9">
    <source>
        <dbReference type="SMART" id="SM01073"/>
    </source>
</evidence>
<dbReference type="Gene3D" id="1.10.8.60">
    <property type="match status" value="1"/>
</dbReference>
<dbReference type="Gene3D" id="2.40.40.20">
    <property type="match status" value="1"/>
</dbReference>
<dbReference type="Gene3D" id="3.10.330.10">
    <property type="match status" value="1"/>
</dbReference>
<dbReference type="OrthoDB" id="27435at2759"/>
<dbReference type="GO" id="GO:0030970">
    <property type="term" value="P:retrograde protein transport, ER to cytosol"/>
    <property type="evidence" value="ECO:0007669"/>
    <property type="project" value="TreeGrafter"/>
</dbReference>
<dbReference type="SUPFAM" id="SSF54585">
    <property type="entry name" value="Cdc48 domain 2-like"/>
    <property type="match status" value="1"/>
</dbReference>
<dbReference type="Pfam" id="PF02359">
    <property type="entry name" value="CDC48_N"/>
    <property type="match status" value="1"/>
</dbReference>
<dbReference type="RefSeq" id="XP_028025312.1">
    <property type="nucleotide sequence ID" value="XM_028169511.1"/>
</dbReference>
<dbReference type="Gene3D" id="6.10.20.150">
    <property type="match status" value="1"/>
</dbReference>
<dbReference type="InterPro" id="IPR003960">
    <property type="entry name" value="ATPase_AAA_CS"/>
</dbReference>
<proteinExistence type="predicted"/>
<evidence type="ECO:0000256" key="6">
    <source>
        <dbReference type="SAM" id="SignalP"/>
    </source>
</evidence>
<comment type="catalytic activity">
    <reaction evidence="4">
        <text>ATP + H2O = ADP + phosphate + H(+)</text>
        <dbReference type="Rhea" id="RHEA:13065"/>
        <dbReference type="ChEBI" id="CHEBI:15377"/>
        <dbReference type="ChEBI" id="CHEBI:15378"/>
        <dbReference type="ChEBI" id="CHEBI:30616"/>
        <dbReference type="ChEBI" id="CHEBI:43474"/>
        <dbReference type="ChEBI" id="CHEBI:456216"/>
        <dbReference type="EC" id="3.6.4.6"/>
    </reaction>
</comment>
<feature type="domain" description="AAA+ ATPase" evidence="7">
    <location>
        <begin position="1272"/>
        <end position="1411"/>
    </location>
</feature>
<dbReference type="CTD" id="36040"/>
<feature type="signal peptide" evidence="6">
    <location>
        <begin position="1"/>
        <end position="19"/>
    </location>
</feature>
<dbReference type="GO" id="GO:0005829">
    <property type="term" value="C:cytosol"/>
    <property type="evidence" value="ECO:0007669"/>
    <property type="project" value="TreeGrafter"/>
</dbReference>
<feature type="domain" description="CDC48" evidence="8">
    <location>
        <begin position="887"/>
        <end position="953"/>
    </location>
</feature>
<reference evidence="11" key="1">
    <citation type="submission" date="2025-08" db="UniProtKB">
        <authorList>
            <consortium name="RefSeq"/>
        </authorList>
    </citation>
    <scope>IDENTIFICATION</scope>
    <source>
        <tissue evidence="11">Silk gland</tissue>
    </source>
</reference>
<evidence type="ECO:0000256" key="1">
    <source>
        <dbReference type="ARBA" id="ARBA00012674"/>
    </source>
</evidence>
<dbReference type="PANTHER" id="PTHR23077">
    <property type="entry name" value="AAA-FAMILY ATPASE"/>
    <property type="match status" value="1"/>
</dbReference>
<name>A0A6J2J848_BOMMA</name>
<dbReference type="InterPro" id="IPR005938">
    <property type="entry name" value="AAA_ATPase_CDC48"/>
</dbReference>
<dbReference type="GeneID" id="114239348"/>
<dbReference type="InterPro" id="IPR003593">
    <property type="entry name" value="AAA+_ATPase"/>
</dbReference>
<dbReference type="InterPro" id="IPR041569">
    <property type="entry name" value="AAA_lid_3"/>
</dbReference>
<dbReference type="PANTHER" id="PTHR23077:SF171">
    <property type="entry name" value="NUCLEAR VALOSIN-CONTAINING PROTEIN-LIKE"/>
    <property type="match status" value="1"/>
</dbReference>
<feature type="domain" description="AAA+ ATPase" evidence="7">
    <location>
        <begin position="999"/>
        <end position="1135"/>
    </location>
</feature>
<dbReference type="CDD" id="cd19528">
    <property type="entry name" value="RecA-like_CDC48_r2-like"/>
    <property type="match status" value="1"/>
</dbReference>
<dbReference type="Pfam" id="PF00004">
    <property type="entry name" value="AAA"/>
    <property type="match status" value="2"/>
</dbReference>
<evidence type="ECO:0000313" key="11">
    <source>
        <dbReference type="RefSeq" id="XP_028025312.1"/>
    </source>
</evidence>
<evidence type="ECO:0000256" key="4">
    <source>
        <dbReference type="ARBA" id="ARBA00048883"/>
    </source>
</evidence>
<dbReference type="InterPro" id="IPR019170">
    <property type="entry name" value="Meckelin"/>
</dbReference>
<dbReference type="FunFam" id="3.40.50.300:FF:000012">
    <property type="entry name" value="Transitional endoplasmic reticulum ATPase"/>
    <property type="match status" value="1"/>
</dbReference>
<evidence type="ECO:0000313" key="10">
    <source>
        <dbReference type="Proteomes" id="UP000504629"/>
    </source>
</evidence>
<dbReference type="InterPro" id="IPR009030">
    <property type="entry name" value="Growth_fac_rcpt_cys_sf"/>
</dbReference>
<feature type="chain" id="PRO_5026715348" description="vesicle-fusing ATPase" evidence="6">
    <location>
        <begin position="20"/>
        <end position="1569"/>
    </location>
</feature>
<dbReference type="FunFam" id="3.10.330.10:FF:000001">
    <property type="entry name" value="Cell division control 48"/>
    <property type="match status" value="1"/>
</dbReference>
<dbReference type="SMART" id="SM01073">
    <property type="entry name" value="CDC48_N"/>
    <property type="match status" value="1"/>
</dbReference>
<dbReference type="GO" id="GO:0031593">
    <property type="term" value="F:polyubiquitin modification-dependent protein binding"/>
    <property type="evidence" value="ECO:0007669"/>
    <property type="project" value="TreeGrafter"/>
</dbReference>